<reference evidence="3" key="1">
    <citation type="journal article" date="2019" name="Curr. Biol.">
        <title>Genome Sequence of Striga asiatica Provides Insight into the Evolution of Plant Parasitism.</title>
        <authorList>
            <person name="Yoshida S."/>
            <person name="Kim S."/>
            <person name="Wafula E.K."/>
            <person name="Tanskanen J."/>
            <person name="Kim Y.M."/>
            <person name="Honaas L."/>
            <person name="Yang Z."/>
            <person name="Spallek T."/>
            <person name="Conn C.E."/>
            <person name="Ichihashi Y."/>
            <person name="Cheong K."/>
            <person name="Cui S."/>
            <person name="Der J.P."/>
            <person name="Gundlach H."/>
            <person name="Jiao Y."/>
            <person name="Hori C."/>
            <person name="Ishida J.K."/>
            <person name="Kasahara H."/>
            <person name="Kiba T."/>
            <person name="Kim M.S."/>
            <person name="Koo N."/>
            <person name="Laohavisit A."/>
            <person name="Lee Y.H."/>
            <person name="Lumba S."/>
            <person name="McCourt P."/>
            <person name="Mortimer J.C."/>
            <person name="Mutuku J.M."/>
            <person name="Nomura T."/>
            <person name="Sasaki-Sekimoto Y."/>
            <person name="Seto Y."/>
            <person name="Wang Y."/>
            <person name="Wakatake T."/>
            <person name="Sakakibara H."/>
            <person name="Demura T."/>
            <person name="Yamaguchi S."/>
            <person name="Yoneyama K."/>
            <person name="Manabe R.I."/>
            <person name="Nelson D.C."/>
            <person name="Schulman A.H."/>
            <person name="Timko M.P."/>
            <person name="dePamphilis C.W."/>
            <person name="Choi D."/>
            <person name="Shirasu K."/>
        </authorList>
    </citation>
    <scope>NUCLEOTIDE SEQUENCE [LARGE SCALE GENOMIC DNA]</scope>
    <source>
        <strain evidence="3">cv. UVA1</strain>
    </source>
</reference>
<feature type="region of interest" description="Disordered" evidence="1">
    <location>
        <begin position="134"/>
        <end position="175"/>
    </location>
</feature>
<evidence type="ECO:0000313" key="2">
    <source>
        <dbReference type="EMBL" id="GER29963.1"/>
    </source>
</evidence>
<dbReference type="Proteomes" id="UP000325081">
    <property type="component" value="Unassembled WGS sequence"/>
</dbReference>
<gene>
    <name evidence="2" type="ORF">STAS_05864</name>
</gene>
<evidence type="ECO:0000313" key="3">
    <source>
        <dbReference type="Proteomes" id="UP000325081"/>
    </source>
</evidence>
<sequence length="175" mass="19469">MVSICVVLCLAKPHPLLRKGAQFLKIAVAPIGTDRIENLYYWTLIIRHEYGDALNSSEILSRIVSAITGRKYCIVGIKIPSYAILWEPDYNYGGRNSRDKELVVLEVTGVAAVDAEEARRKCCWVRRRKKSSSELQLVADGEGSPGRRTLPWPRRAGGEGSPVSSTSPEKAEWRG</sequence>
<dbReference type="EMBL" id="BKCP01004294">
    <property type="protein sequence ID" value="GER29963.1"/>
    <property type="molecule type" value="Genomic_DNA"/>
</dbReference>
<accession>A0A5A7PAP7</accession>
<comment type="caution">
    <text evidence="2">The sequence shown here is derived from an EMBL/GenBank/DDBJ whole genome shotgun (WGS) entry which is preliminary data.</text>
</comment>
<organism evidence="2 3">
    <name type="scientific">Striga asiatica</name>
    <name type="common">Asiatic witchweed</name>
    <name type="synonym">Buchnera asiatica</name>
    <dbReference type="NCBI Taxonomy" id="4170"/>
    <lineage>
        <taxon>Eukaryota</taxon>
        <taxon>Viridiplantae</taxon>
        <taxon>Streptophyta</taxon>
        <taxon>Embryophyta</taxon>
        <taxon>Tracheophyta</taxon>
        <taxon>Spermatophyta</taxon>
        <taxon>Magnoliopsida</taxon>
        <taxon>eudicotyledons</taxon>
        <taxon>Gunneridae</taxon>
        <taxon>Pentapetalae</taxon>
        <taxon>asterids</taxon>
        <taxon>lamiids</taxon>
        <taxon>Lamiales</taxon>
        <taxon>Orobanchaceae</taxon>
        <taxon>Buchnereae</taxon>
        <taxon>Striga</taxon>
    </lineage>
</organism>
<keyword evidence="2" id="KW-0238">DNA-binding</keyword>
<name>A0A5A7PAP7_STRAF</name>
<protein>
    <submittedName>
        <fullName evidence="2">DNA-binding family protein</fullName>
    </submittedName>
</protein>
<proteinExistence type="predicted"/>
<evidence type="ECO:0000256" key="1">
    <source>
        <dbReference type="SAM" id="MobiDB-lite"/>
    </source>
</evidence>
<keyword evidence="3" id="KW-1185">Reference proteome</keyword>
<dbReference type="AlphaFoldDB" id="A0A5A7PAP7"/>
<dbReference type="GO" id="GO:0003677">
    <property type="term" value="F:DNA binding"/>
    <property type="evidence" value="ECO:0007669"/>
    <property type="project" value="UniProtKB-KW"/>
</dbReference>